<dbReference type="HOGENOM" id="CLU_3272046_0_0_9"/>
<dbReference type="EMBL" id="ACGS02000044">
    <property type="protein sequence ID" value="EFZ34219.1"/>
    <property type="molecule type" value="Genomic_DNA"/>
</dbReference>
<protein>
    <submittedName>
        <fullName evidence="2">Uncharacterized protein</fullName>
    </submittedName>
</protein>
<evidence type="ECO:0000313" key="3">
    <source>
        <dbReference type="Proteomes" id="UP000004099"/>
    </source>
</evidence>
<accession>E7FRT7</accession>
<feature type="region of interest" description="Disordered" evidence="1">
    <location>
        <begin position="1"/>
        <end position="41"/>
    </location>
</feature>
<gene>
    <name evidence="2" type="ORF">HMPREF0542_11614</name>
</gene>
<dbReference type="Proteomes" id="UP000004099">
    <property type="component" value="Unassembled WGS sequence"/>
</dbReference>
<sequence length="41" mass="4419">MACSKNGDYGQNGQNQPFVRKNSDVSDPVLRTNASKSGFCP</sequence>
<comment type="caution">
    <text evidence="2">The sequence shown here is derived from an EMBL/GenBank/DDBJ whole genome shotgun (WGS) entry which is preliminary data.</text>
</comment>
<evidence type="ECO:0000313" key="2">
    <source>
        <dbReference type="EMBL" id="EFZ34219.1"/>
    </source>
</evidence>
<proteinExistence type="predicted"/>
<reference evidence="2 3" key="1">
    <citation type="submission" date="2011-01" db="EMBL/GenBank/DDBJ databases">
        <authorList>
            <person name="Muzny D."/>
            <person name="Qin X."/>
            <person name="Buhay C."/>
            <person name="Dugan-Rocha S."/>
            <person name="Ding Y."/>
            <person name="Chen G."/>
            <person name="Hawes A."/>
            <person name="Holder M."/>
            <person name="Jhangiani S."/>
            <person name="Johnson A."/>
            <person name="Khan Z."/>
            <person name="Li Z."/>
            <person name="Liu W."/>
            <person name="Liu X."/>
            <person name="Perez L."/>
            <person name="Shen H."/>
            <person name="Wang Q."/>
            <person name="Watt J."/>
            <person name="Xi L."/>
            <person name="Xin Y."/>
            <person name="Zhou J."/>
            <person name="Deng J."/>
            <person name="Jiang H."/>
            <person name="Liu Y."/>
            <person name="Qu J."/>
            <person name="Song X.-Z."/>
            <person name="Zhang L."/>
            <person name="Villasana D."/>
            <person name="Johnson A."/>
            <person name="Liu J."/>
            <person name="Liyanage D."/>
            <person name="Lorensuhewa L."/>
            <person name="Robinson T."/>
            <person name="Song A."/>
            <person name="Song B.-B."/>
            <person name="Dinh H."/>
            <person name="Thornton R."/>
            <person name="Coyle M."/>
            <person name="Francisco L."/>
            <person name="Jackson L."/>
            <person name="Javaid M."/>
            <person name="Korchina V."/>
            <person name="Kovar C."/>
            <person name="Mata R."/>
            <person name="Mathew T."/>
            <person name="Ngo R."/>
            <person name="Nguyen L."/>
            <person name="Nguyen N."/>
            <person name="Okwuonu G."/>
            <person name="Ongeri F."/>
            <person name="Pham C."/>
            <person name="Simmons D."/>
            <person name="Wilczek-Boney K."/>
            <person name="Hale W."/>
            <person name="Jakkamsetti A."/>
            <person name="Pham P."/>
            <person name="Ruth R."/>
            <person name="San Lucas F."/>
            <person name="Warren J."/>
            <person name="Zhang J."/>
            <person name="Zhao Z."/>
            <person name="Zhou C."/>
            <person name="Zhu D."/>
            <person name="Lee S."/>
            <person name="Bess C."/>
            <person name="Blankenburg K."/>
            <person name="Forbes L."/>
            <person name="Fu Q."/>
            <person name="Gubbala S."/>
            <person name="Hirani K."/>
            <person name="Jayaseelan J.C."/>
            <person name="Lara F."/>
            <person name="Munidasa M."/>
            <person name="Palculict T."/>
            <person name="Patil S."/>
            <person name="Pu L.-L."/>
            <person name="Saada N."/>
            <person name="Tang L."/>
            <person name="Weissenberger G."/>
            <person name="Zhu Y."/>
            <person name="Hemphill L."/>
            <person name="Shang Y."/>
            <person name="Youmans B."/>
            <person name="Ayvaz T."/>
            <person name="Ross M."/>
            <person name="Santibanez J."/>
            <person name="Aqrawi P."/>
            <person name="Gross S."/>
            <person name="Joshi V."/>
            <person name="Fowler G."/>
            <person name="Nazareth L."/>
            <person name="Reid J."/>
            <person name="Worley K."/>
            <person name="Petrosino J."/>
            <person name="Highlander S."/>
            <person name="Gibbs R."/>
        </authorList>
    </citation>
    <scope>NUCLEOTIDE SEQUENCE [LARGE SCALE GENOMIC DNA]</scope>
    <source>
        <strain evidence="2 3">ATCC 25644</strain>
    </source>
</reference>
<organism evidence="2 3">
    <name type="scientific">Ligilactobacillus ruminis ATCC 25644</name>
    <dbReference type="NCBI Taxonomy" id="525362"/>
    <lineage>
        <taxon>Bacteria</taxon>
        <taxon>Bacillati</taxon>
        <taxon>Bacillota</taxon>
        <taxon>Bacilli</taxon>
        <taxon>Lactobacillales</taxon>
        <taxon>Lactobacillaceae</taxon>
        <taxon>Ligilactobacillus</taxon>
    </lineage>
</organism>
<name>E7FRT7_9LACO</name>
<feature type="compositionally biased region" description="Polar residues" evidence="1">
    <location>
        <begin position="32"/>
        <end position="41"/>
    </location>
</feature>
<dbReference type="AlphaFoldDB" id="E7FRT7"/>
<evidence type="ECO:0000256" key="1">
    <source>
        <dbReference type="SAM" id="MobiDB-lite"/>
    </source>
</evidence>